<dbReference type="AlphaFoldDB" id="A0A542E5J4"/>
<name>A0A542E5J4_9MICO</name>
<evidence type="ECO:0000259" key="2">
    <source>
        <dbReference type="PROSITE" id="PS50234"/>
    </source>
</evidence>
<reference evidence="3 4" key="1">
    <citation type="submission" date="2019-06" db="EMBL/GenBank/DDBJ databases">
        <title>Sequencing the genomes of 1000 actinobacteria strains.</title>
        <authorList>
            <person name="Klenk H.-P."/>
        </authorList>
    </citation>
    <scope>NUCLEOTIDE SEQUENCE [LARGE SCALE GENOMIC DNA]</scope>
    <source>
        <strain evidence="3 4">DSM 18607</strain>
    </source>
</reference>
<feature type="transmembrane region" description="Helical" evidence="1">
    <location>
        <begin position="62"/>
        <end position="80"/>
    </location>
</feature>
<dbReference type="Gene3D" id="3.40.50.410">
    <property type="entry name" value="von Willebrand factor, type A domain"/>
    <property type="match status" value="1"/>
</dbReference>
<dbReference type="EMBL" id="VFMN01000001">
    <property type="protein sequence ID" value="TQJ10605.1"/>
    <property type="molecule type" value="Genomic_DNA"/>
</dbReference>
<feature type="domain" description="VWFA" evidence="2">
    <location>
        <begin position="96"/>
        <end position="281"/>
    </location>
</feature>
<keyword evidence="1" id="KW-0812">Transmembrane</keyword>
<dbReference type="Pfam" id="PF00092">
    <property type="entry name" value="VWA"/>
    <property type="match status" value="1"/>
</dbReference>
<accession>A0A542E5J4</accession>
<feature type="transmembrane region" description="Helical" evidence="1">
    <location>
        <begin position="6"/>
        <end position="27"/>
    </location>
</feature>
<dbReference type="Proteomes" id="UP000317893">
    <property type="component" value="Unassembled WGS sequence"/>
</dbReference>
<protein>
    <submittedName>
        <fullName evidence="3">Aerotolerance regulator-like protein</fullName>
    </submittedName>
</protein>
<dbReference type="InterPro" id="IPR002035">
    <property type="entry name" value="VWF_A"/>
</dbReference>
<comment type="caution">
    <text evidence="3">The sequence shown here is derived from an EMBL/GenBank/DDBJ whole genome shotgun (WGS) entry which is preliminary data.</text>
</comment>
<dbReference type="InterPro" id="IPR036465">
    <property type="entry name" value="vWFA_dom_sf"/>
</dbReference>
<evidence type="ECO:0000256" key="1">
    <source>
        <dbReference type="SAM" id="Phobius"/>
    </source>
</evidence>
<keyword evidence="1" id="KW-1133">Transmembrane helix</keyword>
<evidence type="ECO:0000313" key="4">
    <source>
        <dbReference type="Proteomes" id="UP000317893"/>
    </source>
</evidence>
<dbReference type="PROSITE" id="PS50234">
    <property type="entry name" value="VWFA"/>
    <property type="match status" value="1"/>
</dbReference>
<dbReference type="SUPFAM" id="SSF53300">
    <property type="entry name" value="vWA-like"/>
    <property type="match status" value="1"/>
</dbReference>
<gene>
    <name evidence="3" type="ORF">FB458_3734</name>
</gene>
<keyword evidence="1" id="KW-0472">Membrane</keyword>
<evidence type="ECO:0000313" key="3">
    <source>
        <dbReference type="EMBL" id="TQJ10605.1"/>
    </source>
</evidence>
<dbReference type="SMART" id="SM00327">
    <property type="entry name" value="VWA"/>
    <property type="match status" value="1"/>
</dbReference>
<proteinExistence type="predicted"/>
<keyword evidence="4" id="KW-1185">Reference proteome</keyword>
<organism evidence="3 4">
    <name type="scientific">Lapillicoccus jejuensis</name>
    <dbReference type="NCBI Taxonomy" id="402171"/>
    <lineage>
        <taxon>Bacteria</taxon>
        <taxon>Bacillati</taxon>
        <taxon>Actinomycetota</taxon>
        <taxon>Actinomycetes</taxon>
        <taxon>Micrococcales</taxon>
        <taxon>Intrasporangiaceae</taxon>
        <taxon>Lapillicoccus</taxon>
    </lineage>
</organism>
<dbReference type="RefSeq" id="WP_170185745.1">
    <property type="nucleotide sequence ID" value="NZ_BAAAPR010000012.1"/>
</dbReference>
<sequence>MELRQPWVLVPAVAGVLVLVGVLWLVLGRRRRTGTVALANTELLRRLPEFLAAVRRHRLRETAVAVLALAVAAAAVVGAARPVERQVLQRSQDNRDIVLCLDVSGSMIDVDAQLIDTFSRLAEGFRGERLSLVIFNSTAVPVFPLTDDYDFVTAQLARARDALQTLDPEDSFFAGTLNGDGSSLIGDGLATCARSFDHPELQRTRSIVLATDNEAAGRSLFSLPEAGQLAQREQVQVYGINPSDSPASSPAREMRSVVTATGGLYYALGDDGAVPQILEQVTRREGSRIPATPQVVTTDQPTTQVVLAGAALLALLLVRRLRWRRGSS</sequence>